<keyword evidence="1" id="KW-0812">Transmembrane</keyword>
<comment type="caution">
    <text evidence="3">The sequence shown here is derived from an EMBL/GenBank/DDBJ whole genome shotgun (WGS) entry which is preliminary data.</text>
</comment>
<keyword evidence="1" id="KW-1133">Transmembrane helix</keyword>
<keyword evidence="1" id="KW-0472">Membrane</keyword>
<evidence type="ECO:0000259" key="2">
    <source>
        <dbReference type="Pfam" id="PF24043"/>
    </source>
</evidence>
<dbReference type="InterPro" id="IPR055776">
    <property type="entry name" value="DUF7352"/>
</dbReference>
<feature type="domain" description="DUF7352" evidence="2">
    <location>
        <begin position="1"/>
        <end position="87"/>
    </location>
</feature>
<dbReference type="EMBL" id="JALPRX010000136">
    <property type="protein sequence ID" value="MCK8787655.1"/>
    <property type="molecule type" value="Genomic_DNA"/>
</dbReference>
<accession>A0A9X1YEL0</accession>
<organism evidence="3 4">
    <name type="scientific">Roseomonas acroporae</name>
    <dbReference type="NCBI Taxonomy" id="2937791"/>
    <lineage>
        <taxon>Bacteria</taxon>
        <taxon>Pseudomonadati</taxon>
        <taxon>Pseudomonadota</taxon>
        <taxon>Alphaproteobacteria</taxon>
        <taxon>Acetobacterales</taxon>
        <taxon>Roseomonadaceae</taxon>
        <taxon>Roseomonas</taxon>
    </lineage>
</organism>
<reference evidence="3" key="1">
    <citation type="submission" date="2022-04" db="EMBL/GenBank/DDBJ databases">
        <title>Roseomonas acroporae sp. nov., isolated from coral Acropora digitifera.</title>
        <authorList>
            <person name="Sun H."/>
        </authorList>
    </citation>
    <scope>NUCLEOTIDE SEQUENCE</scope>
    <source>
        <strain evidence="3">NAR14</strain>
    </source>
</reference>
<sequence length="89" mass="9632">MSRAVWKFVLTPKCTISMPEGAELLHVAAQGGEVCLWALVNPERPVETRRFRAFGTGHAIPAGLSLRFVGTALLAGGALVFHVFEERGQ</sequence>
<feature type="transmembrane region" description="Helical" evidence="1">
    <location>
        <begin position="64"/>
        <end position="84"/>
    </location>
</feature>
<dbReference type="Pfam" id="PF24043">
    <property type="entry name" value="DUF7352"/>
    <property type="match status" value="1"/>
</dbReference>
<dbReference type="RefSeq" id="WP_248669704.1">
    <property type="nucleotide sequence ID" value="NZ_JALPRX010000136.1"/>
</dbReference>
<dbReference type="AlphaFoldDB" id="A0A9X1YEL0"/>
<dbReference type="Proteomes" id="UP001139516">
    <property type="component" value="Unassembled WGS sequence"/>
</dbReference>
<evidence type="ECO:0000313" key="4">
    <source>
        <dbReference type="Proteomes" id="UP001139516"/>
    </source>
</evidence>
<keyword evidence="4" id="KW-1185">Reference proteome</keyword>
<protein>
    <recommendedName>
        <fullName evidence="2">DUF7352 domain-containing protein</fullName>
    </recommendedName>
</protein>
<name>A0A9X1YEL0_9PROT</name>
<evidence type="ECO:0000256" key="1">
    <source>
        <dbReference type="SAM" id="Phobius"/>
    </source>
</evidence>
<proteinExistence type="predicted"/>
<gene>
    <name evidence="3" type="ORF">M0638_25130</name>
</gene>
<evidence type="ECO:0000313" key="3">
    <source>
        <dbReference type="EMBL" id="MCK8787655.1"/>
    </source>
</evidence>